<dbReference type="EMBL" id="KK034891">
    <property type="protein sequence ID" value="EXL63679.1"/>
    <property type="molecule type" value="Genomic_DNA"/>
</dbReference>
<feature type="non-terminal residue" evidence="2">
    <location>
        <position position="56"/>
    </location>
</feature>
<dbReference type="Proteomes" id="UP000030676">
    <property type="component" value="Unassembled WGS sequence"/>
</dbReference>
<dbReference type="HOGENOM" id="CLU_212409_0_0_1"/>
<dbReference type="AlphaFoldDB" id="X0HR27"/>
<name>X0HR27_FUSOX</name>
<gene>
    <name evidence="2" type="ORF">FOPG_20047</name>
</gene>
<feature type="region of interest" description="Disordered" evidence="1">
    <location>
        <begin position="1"/>
        <end position="56"/>
    </location>
</feature>
<feature type="non-terminal residue" evidence="2">
    <location>
        <position position="1"/>
    </location>
</feature>
<protein>
    <submittedName>
        <fullName evidence="2">Uncharacterized protein</fullName>
    </submittedName>
</protein>
<organism evidence="2">
    <name type="scientific">Fusarium oxysporum f. sp. conglutinans race 2 54008</name>
    <dbReference type="NCBI Taxonomy" id="1089457"/>
    <lineage>
        <taxon>Eukaryota</taxon>
        <taxon>Fungi</taxon>
        <taxon>Dikarya</taxon>
        <taxon>Ascomycota</taxon>
        <taxon>Pezizomycotina</taxon>
        <taxon>Sordariomycetes</taxon>
        <taxon>Hypocreomycetidae</taxon>
        <taxon>Hypocreales</taxon>
        <taxon>Nectriaceae</taxon>
        <taxon>Fusarium</taxon>
        <taxon>Fusarium oxysporum species complex</taxon>
    </lineage>
</organism>
<evidence type="ECO:0000256" key="1">
    <source>
        <dbReference type="SAM" id="MobiDB-lite"/>
    </source>
</evidence>
<accession>X0HR27</accession>
<evidence type="ECO:0000313" key="2">
    <source>
        <dbReference type="EMBL" id="EXL63679.1"/>
    </source>
</evidence>
<reference evidence="2" key="2">
    <citation type="submission" date="2014-03" db="EMBL/GenBank/DDBJ databases">
        <title>The Genome Annotation of Fusarium oxysporum PHW808.</title>
        <authorList>
            <consortium name="The Broad Institute Genomics Platform"/>
            <person name="Ma L.-J."/>
            <person name="Corby-Kistler H."/>
            <person name="Broz K."/>
            <person name="Gale L.R."/>
            <person name="Jonkers W."/>
            <person name="O'Donnell K."/>
            <person name="Ploetz R."/>
            <person name="Steinberg C."/>
            <person name="Schwartz D.C."/>
            <person name="VanEtten H."/>
            <person name="Zhou S."/>
            <person name="Young S.K."/>
            <person name="Zeng Q."/>
            <person name="Gargeya S."/>
            <person name="Fitzgerald M."/>
            <person name="Abouelleil A."/>
            <person name="Alvarado L."/>
            <person name="Chapman S.B."/>
            <person name="Gainer-Dewar J."/>
            <person name="Goldberg J."/>
            <person name="Griggs A."/>
            <person name="Gujja S."/>
            <person name="Hansen M."/>
            <person name="Howarth C."/>
            <person name="Imamovic A."/>
            <person name="Ireland A."/>
            <person name="Larimer J."/>
            <person name="McCowan C."/>
            <person name="Murphy C."/>
            <person name="Pearson M."/>
            <person name="Poon T.W."/>
            <person name="Priest M."/>
            <person name="Roberts A."/>
            <person name="Saif S."/>
            <person name="Shea T."/>
            <person name="Sykes S."/>
            <person name="Wortman J."/>
            <person name="Nusbaum C."/>
            <person name="Birren B."/>
        </authorList>
    </citation>
    <scope>NUCLEOTIDE SEQUENCE</scope>
    <source>
        <strain evidence="2">54008</strain>
    </source>
</reference>
<feature type="compositionally biased region" description="Polar residues" evidence="1">
    <location>
        <begin position="32"/>
        <end position="43"/>
    </location>
</feature>
<reference evidence="2" key="1">
    <citation type="submission" date="2011-11" db="EMBL/GenBank/DDBJ databases">
        <title>The Genome Sequence of Fusarium oxysporum PHW808.</title>
        <authorList>
            <consortium name="The Broad Institute Genome Sequencing Platform"/>
            <person name="Ma L.-J."/>
            <person name="Gale L.R."/>
            <person name="Schwartz D.C."/>
            <person name="Zhou S."/>
            <person name="Corby-Kistler H."/>
            <person name="Young S.K."/>
            <person name="Zeng Q."/>
            <person name="Gargeya S."/>
            <person name="Fitzgerald M."/>
            <person name="Haas B."/>
            <person name="Abouelleil A."/>
            <person name="Alvarado L."/>
            <person name="Arachchi H.M."/>
            <person name="Berlin A."/>
            <person name="Brown A."/>
            <person name="Chapman S.B."/>
            <person name="Chen Z."/>
            <person name="Dunbar C."/>
            <person name="Freedman E."/>
            <person name="Gearin G."/>
            <person name="Goldberg J."/>
            <person name="Griggs A."/>
            <person name="Gujja S."/>
            <person name="Heiman D."/>
            <person name="Howarth C."/>
            <person name="Larson L."/>
            <person name="Lui A."/>
            <person name="MacDonald P.J.P."/>
            <person name="Montmayeur A."/>
            <person name="Murphy C."/>
            <person name="Neiman D."/>
            <person name="Pearson M."/>
            <person name="Priest M."/>
            <person name="Roberts A."/>
            <person name="Saif S."/>
            <person name="Shea T."/>
            <person name="Shenoy N."/>
            <person name="Sisk P."/>
            <person name="Stolte C."/>
            <person name="Sykes S."/>
            <person name="Wortman J."/>
            <person name="Nusbaum C."/>
            <person name="Birren B."/>
        </authorList>
    </citation>
    <scope>NUCLEOTIDE SEQUENCE [LARGE SCALE GENOMIC DNA]</scope>
    <source>
        <strain evidence="2">54008</strain>
    </source>
</reference>
<feature type="compositionally biased region" description="Polar residues" evidence="1">
    <location>
        <begin position="9"/>
        <end position="23"/>
    </location>
</feature>
<sequence>IPVRKQFLHTRQQTTLSSMSSAQKTHRIEPVTRQQENEASLPNSSRSSSLIFRNAV</sequence>
<proteinExistence type="predicted"/>